<evidence type="ECO:0000256" key="1">
    <source>
        <dbReference type="ARBA" id="ARBA00000142"/>
    </source>
</evidence>
<evidence type="ECO:0000256" key="9">
    <source>
        <dbReference type="HAMAP-Rule" id="MF_03055"/>
    </source>
</evidence>
<dbReference type="InterPro" id="IPR025763">
    <property type="entry name" value="Trm8_euk"/>
</dbReference>
<dbReference type="EMBL" id="BQMJ01000080">
    <property type="protein sequence ID" value="GJQ16032.1"/>
    <property type="molecule type" value="Genomic_DNA"/>
</dbReference>
<reference evidence="11" key="1">
    <citation type="journal article" date="2022" name="Proc. Natl. Acad. Sci. U.S.A.">
        <title>Life cycle and functional genomics of the unicellular red alga Galdieria for elucidating algal and plant evolution and industrial use.</title>
        <authorList>
            <person name="Hirooka S."/>
            <person name="Itabashi T."/>
            <person name="Ichinose T.M."/>
            <person name="Onuma R."/>
            <person name="Fujiwara T."/>
            <person name="Yamashita S."/>
            <person name="Jong L.W."/>
            <person name="Tomita R."/>
            <person name="Iwane A.H."/>
            <person name="Miyagishima S.Y."/>
        </authorList>
    </citation>
    <scope>NUCLEOTIDE SEQUENCE</scope>
    <source>
        <strain evidence="11">NBRC 102759</strain>
    </source>
</reference>
<evidence type="ECO:0000256" key="5">
    <source>
        <dbReference type="ARBA" id="ARBA00022691"/>
    </source>
</evidence>
<comment type="similarity">
    <text evidence="9">Belongs to the class I-like SAM-binding methyltransferase superfamily. TrmB family.</text>
</comment>
<feature type="binding site" evidence="9">
    <location>
        <position position="54"/>
    </location>
    <ligand>
        <name>S-adenosyl-L-methionine</name>
        <dbReference type="ChEBI" id="CHEBI:59789"/>
    </ligand>
</feature>
<sequence>MGHFVTSKRDFRARAHSNPLNDAEFLVPEDPCSVDWSPFIPDIGTRSIDFVDLGCGYGGLLCELSTAFPEKYMLGMEIRDRVASYCVTKLEELRRLNNGKYRNIGFIRTNCMKFLPFYFPRSSVEKFFICFPDPHFKKKKHRQRLVSLRFLSEAAYCLQPGGMIYIVTDVEELFHWMNHQFAQHPLFLKKEQHVVMQQDVLLPYLLNHTDEAQRMKRRGQETQYWNVFQRK</sequence>
<evidence type="ECO:0000256" key="6">
    <source>
        <dbReference type="ARBA" id="ARBA00022694"/>
    </source>
</evidence>
<keyword evidence="4 9" id="KW-0808">Transferase</keyword>
<keyword evidence="8 9" id="KW-0539">Nucleus</keyword>
<keyword evidence="7 9" id="KW-0694">RNA-binding</keyword>
<dbReference type="AlphaFoldDB" id="A0A9C7Q8N8"/>
<comment type="pathway">
    <text evidence="9">tRNA modification; N(7)-methylguanine-tRNA biosynthesis.</text>
</comment>
<feature type="binding site" evidence="9">
    <location>
        <position position="130"/>
    </location>
    <ligand>
        <name>S-adenosyl-L-methionine</name>
        <dbReference type="ChEBI" id="CHEBI:59789"/>
    </ligand>
</feature>
<protein>
    <recommendedName>
        <fullName evidence="9">tRNA (guanine-N(7)-)-methyltransferase</fullName>
        <ecNumber evidence="9">2.1.1.33</ecNumber>
    </recommendedName>
    <alternativeName>
        <fullName evidence="9">tRNA (guanine(46)-N(7))-methyltransferase</fullName>
    </alternativeName>
    <alternativeName>
        <fullName evidence="9">tRNA(m7G46)-methyltransferase</fullName>
    </alternativeName>
</protein>
<dbReference type="GO" id="GO:0000049">
    <property type="term" value="F:tRNA binding"/>
    <property type="evidence" value="ECO:0007669"/>
    <property type="project" value="UniProtKB-UniRule"/>
</dbReference>
<dbReference type="EMBL" id="BQMJ01000079">
    <property type="protein sequence ID" value="GJQ15986.1"/>
    <property type="molecule type" value="Genomic_DNA"/>
</dbReference>
<dbReference type="GO" id="GO:0008176">
    <property type="term" value="F:tRNA (guanine(46)-N7)-methyltransferase activity"/>
    <property type="evidence" value="ECO:0007669"/>
    <property type="project" value="UniProtKB-UniRule"/>
</dbReference>
<dbReference type="GO" id="GO:0043527">
    <property type="term" value="C:tRNA methyltransferase complex"/>
    <property type="evidence" value="ECO:0007669"/>
    <property type="project" value="TreeGrafter"/>
</dbReference>
<evidence type="ECO:0000256" key="7">
    <source>
        <dbReference type="ARBA" id="ARBA00022884"/>
    </source>
</evidence>
<dbReference type="Pfam" id="PF02390">
    <property type="entry name" value="Methyltransf_4"/>
    <property type="match status" value="1"/>
</dbReference>
<evidence type="ECO:0000256" key="8">
    <source>
        <dbReference type="ARBA" id="ARBA00023242"/>
    </source>
</evidence>
<feature type="binding site" evidence="9">
    <location>
        <begin position="209"/>
        <end position="211"/>
    </location>
    <ligand>
        <name>S-adenosyl-L-methionine</name>
        <dbReference type="ChEBI" id="CHEBI:59789"/>
    </ligand>
</feature>
<keyword evidence="3 9" id="KW-0489">Methyltransferase</keyword>
<keyword evidence="2 9" id="KW-0820">tRNA-binding</keyword>
<comment type="function">
    <text evidence="9">Catalyzes the formation of N(7)-methylguanine at position 46 (m7G46) in tRNA.</text>
</comment>
<reference evidence="11" key="2">
    <citation type="submission" date="2022-01" db="EMBL/GenBank/DDBJ databases">
        <authorList>
            <person name="Hirooka S."/>
            <person name="Miyagishima S.Y."/>
        </authorList>
    </citation>
    <scope>NUCLEOTIDE SEQUENCE</scope>
    <source>
        <strain evidence="11">NBRC 102759</strain>
    </source>
</reference>
<dbReference type="EC" id="2.1.1.33" evidence="9"/>
<keyword evidence="5 9" id="KW-0949">S-adenosyl-L-methionine</keyword>
<evidence type="ECO:0000256" key="4">
    <source>
        <dbReference type="ARBA" id="ARBA00022679"/>
    </source>
</evidence>
<comment type="catalytic activity">
    <reaction evidence="1 9">
        <text>guanosine(46) in tRNA + S-adenosyl-L-methionine = N(7)-methylguanosine(46) in tRNA + S-adenosyl-L-homocysteine</text>
        <dbReference type="Rhea" id="RHEA:42708"/>
        <dbReference type="Rhea" id="RHEA-COMP:10188"/>
        <dbReference type="Rhea" id="RHEA-COMP:10189"/>
        <dbReference type="ChEBI" id="CHEBI:57856"/>
        <dbReference type="ChEBI" id="CHEBI:59789"/>
        <dbReference type="ChEBI" id="CHEBI:74269"/>
        <dbReference type="ChEBI" id="CHEBI:74480"/>
        <dbReference type="EC" id="2.1.1.33"/>
    </reaction>
</comment>
<evidence type="ECO:0000313" key="12">
    <source>
        <dbReference type="Proteomes" id="UP001061958"/>
    </source>
</evidence>
<name>A0A9C7Q8N8_9RHOD</name>
<feature type="binding site" evidence="9">
    <location>
        <begin position="110"/>
        <end position="111"/>
    </location>
    <ligand>
        <name>S-adenosyl-L-methionine</name>
        <dbReference type="ChEBI" id="CHEBI:59789"/>
    </ligand>
</feature>
<dbReference type="Gene3D" id="3.40.50.150">
    <property type="entry name" value="Vaccinia Virus protein VP39"/>
    <property type="match status" value="1"/>
</dbReference>
<dbReference type="OrthoDB" id="47276at2759"/>
<dbReference type="HAMAP" id="MF_03055">
    <property type="entry name" value="tRNA_methyltr_TrmB_euk"/>
    <property type="match status" value="1"/>
</dbReference>
<keyword evidence="12" id="KW-1185">Reference proteome</keyword>
<evidence type="ECO:0000256" key="2">
    <source>
        <dbReference type="ARBA" id="ARBA00022555"/>
    </source>
</evidence>
<feature type="binding site" evidence="9">
    <location>
        <begin position="77"/>
        <end position="78"/>
    </location>
    <ligand>
        <name>S-adenosyl-L-methionine</name>
        <dbReference type="ChEBI" id="CHEBI:59789"/>
    </ligand>
</feature>
<dbReference type="PANTHER" id="PTHR23417">
    <property type="entry name" value="3-DEOXY-D-MANNO-OCTULOSONIC-ACID TRANSFERASE/TRNA GUANINE-N 7 - -METHYLTRANSFERASE"/>
    <property type="match status" value="1"/>
</dbReference>
<feature type="active site" evidence="9">
    <location>
        <position position="133"/>
    </location>
</feature>
<dbReference type="GO" id="GO:0005634">
    <property type="term" value="C:nucleus"/>
    <property type="evidence" value="ECO:0007669"/>
    <property type="project" value="UniProtKB-SubCell"/>
</dbReference>
<dbReference type="CDD" id="cd02440">
    <property type="entry name" value="AdoMet_MTases"/>
    <property type="match status" value="1"/>
</dbReference>
<evidence type="ECO:0000313" key="10">
    <source>
        <dbReference type="EMBL" id="GJQ15986.1"/>
    </source>
</evidence>
<dbReference type="SUPFAM" id="SSF53335">
    <property type="entry name" value="S-adenosyl-L-methionine-dependent methyltransferases"/>
    <property type="match status" value="1"/>
</dbReference>
<evidence type="ECO:0000313" key="11">
    <source>
        <dbReference type="EMBL" id="GJQ16032.1"/>
    </source>
</evidence>
<gene>
    <name evidence="10" type="ORF">GpartN1_g7777.t1</name>
    <name evidence="11" type="ORF">GpartN1_g7823.t1</name>
</gene>
<comment type="caution">
    <text evidence="11">The sequence shown here is derived from an EMBL/GenBank/DDBJ whole genome shotgun (WGS) entry which is preliminary data.</text>
</comment>
<dbReference type="Proteomes" id="UP001061958">
    <property type="component" value="Unassembled WGS sequence"/>
</dbReference>
<dbReference type="PROSITE" id="PS51625">
    <property type="entry name" value="SAM_MT_TRMB"/>
    <property type="match status" value="1"/>
</dbReference>
<dbReference type="InterPro" id="IPR003358">
    <property type="entry name" value="tRNA_(Gua-N-7)_MeTrfase_Trmb"/>
</dbReference>
<comment type="subcellular location">
    <subcellularLocation>
        <location evidence="9">Nucleus</location>
    </subcellularLocation>
</comment>
<keyword evidence="6 9" id="KW-0819">tRNA processing</keyword>
<dbReference type="PANTHER" id="PTHR23417:SF16">
    <property type="entry name" value="TRNA (GUANINE-N(7)-)-METHYLTRANSFERASE"/>
    <property type="match status" value="1"/>
</dbReference>
<proteinExistence type="inferred from homology"/>
<dbReference type="NCBIfam" id="TIGR00091">
    <property type="entry name" value="tRNA (guanosine(46)-N7)-methyltransferase TrmB"/>
    <property type="match status" value="1"/>
</dbReference>
<dbReference type="InterPro" id="IPR029063">
    <property type="entry name" value="SAM-dependent_MTases_sf"/>
</dbReference>
<organism evidence="11 12">
    <name type="scientific">Galdieria partita</name>
    <dbReference type="NCBI Taxonomy" id="83374"/>
    <lineage>
        <taxon>Eukaryota</taxon>
        <taxon>Rhodophyta</taxon>
        <taxon>Bangiophyceae</taxon>
        <taxon>Galdieriales</taxon>
        <taxon>Galdieriaceae</taxon>
        <taxon>Galdieria</taxon>
    </lineage>
</organism>
<evidence type="ECO:0000256" key="3">
    <source>
        <dbReference type="ARBA" id="ARBA00022603"/>
    </source>
</evidence>
<accession>A0A9C7Q8N8</accession>